<reference evidence="5" key="1">
    <citation type="journal article" date="2013" name="Science">
        <title>The Amborella genome and the evolution of flowering plants.</title>
        <authorList>
            <consortium name="Amborella Genome Project"/>
        </authorList>
    </citation>
    <scope>NUCLEOTIDE SEQUENCE [LARGE SCALE GENOMIC DNA]</scope>
</reference>
<dbReference type="AlphaFoldDB" id="W1PA63"/>
<evidence type="ECO:0000313" key="5">
    <source>
        <dbReference type="Proteomes" id="UP000017836"/>
    </source>
</evidence>
<dbReference type="Proteomes" id="UP000017836">
    <property type="component" value="Unassembled WGS sequence"/>
</dbReference>
<dbReference type="STRING" id="13333.W1PA63"/>
<evidence type="ECO:0000256" key="1">
    <source>
        <dbReference type="PROSITE-ProRule" id="PRU00723"/>
    </source>
</evidence>
<feature type="region of interest" description="Disordered" evidence="2">
    <location>
        <begin position="417"/>
        <end position="489"/>
    </location>
</feature>
<evidence type="ECO:0000256" key="2">
    <source>
        <dbReference type="SAM" id="MobiDB-lite"/>
    </source>
</evidence>
<dbReference type="eggNOG" id="KOG4791">
    <property type="taxonomic scope" value="Eukaryota"/>
</dbReference>
<feature type="region of interest" description="Disordered" evidence="2">
    <location>
        <begin position="239"/>
        <end position="396"/>
    </location>
</feature>
<feature type="compositionally biased region" description="Basic and acidic residues" evidence="2">
    <location>
        <begin position="259"/>
        <end position="271"/>
    </location>
</feature>
<dbReference type="GO" id="GO:0003729">
    <property type="term" value="F:mRNA binding"/>
    <property type="evidence" value="ECO:0000318"/>
    <property type="project" value="GO_Central"/>
</dbReference>
<feature type="compositionally biased region" description="Acidic residues" evidence="2">
    <location>
        <begin position="502"/>
        <end position="515"/>
    </location>
</feature>
<dbReference type="PROSITE" id="PS50103">
    <property type="entry name" value="ZF_C3H1"/>
    <property type="match status" value="1"/>
</dbReference>
<name>W1PA63_AMBTC</name>
<accession>W1PA63</accession>
<keyword evidence="1" id="KW-0862">Zinc</keyword>
<dbReference type="PANTHER" id="PTHR15725">
    <property type="entry name" value="ZN-FINGER, C-X8-C-X5-C-X3-H TYPE-CONTAINING"/>
    <property type="match status" value="1"/>
</dbReference>
<keyword evidence="1" id="KW-0863">Zinc-finger</keyword>
<evidence type="ECO:0000259" key="3">
    <source>
        <dbReference type="PROSITE" id="PS50103"/>
    </source>
</evidence>
<dbReference type="HOGENOM" id="CLU_518195_0_0_1"/>
<organism evidence="4 5">
    <name type="scientific">Amborella trichopoda</name>
    <dbReference type="NCBI Taxonomy" id="13333"/>
    <lineage>
        <taxon>Eukaryota</taxon>
        <taxon>Viridiplantae</taxon>
        <taxon>Streptophyta</taxon>
        <taxon>Embryophyta</taxon>
        <taxon>Tracheophyta</taxon>
        <taxon>Spermatophyta</taxon>
        <taxon>Magnoliopsida</taxon>
        <taxon>Amborellales</taxon>
        <taxon>Amborellaceae</taxon>
        <taxon>Amborella</taxon>
    </lineage>
</organism>
<dbReference type="Gramene" id="ERN04501">
    <property type="protein sequence ID" value="ERN04501"/>
    <property type="gene ID" value="AMTR_s00081p00088180"/>
</dbReference>
<keyword evidence="5" id="KW-1185">Reference proteome</keyword>
<gene>
    <name evidence="4" type="ORF">AMTR_s00081p00088180</name>
</gene>
<dbReference type="GO" id="GO:0008270">
    <property type="term" value="F:zinc ion binding"/>
    <property type="evidence" value="ECO:0007669"/>
    <property type="project" value="UniProtKB-KW"/>
</dbReference>
<dbReference type="PANTHER" id="PTHR15725:SF0">
    <property type="entry name" value="ZINC FINGER CCCH DOMAIN-CONTAINING PROTEIN 32-LIKE"/>
    <property type="match status" value="1"/>
</dbReference>
<dbReference type="InterPro" id="IPR000571">
    <property type="entry name" value="Znf_CCCH"/>
</dbReference>
<sequence length="525" mass="58610">MKFPCYFFFNTYCVKGDMCPFMHGTNGVAPASKPSKLDIATTDAHPIENKSSHGNDTGIPKAEQLSIGSVPSAPNEVQSQLTSKGMIEDEAPVQALERSPTPQVLSEGESYLLKFSSAPSTTVGLLDGKTHLSPDHSSEDNINNNVEPEEWCESSPGLDVLVDDGSEPLGFNEDSEYVMDYDGDLGHLLRYEYDEQCGFKSHDYADTGNPFGLAIYDSYDHELVREYGHDYLERGAKSFMGRPREPLPSHSKRAIPRNVHRERPGALDLRDHLRKRSRNNGGGHVSRNPRRHHRSSDRSDARNRQLSRRSGGWVQGRLASEVVINRTEPDDELGSGSKGSRYDGISRHSQLRHGKFKYGERERREKERRRTQEKSSMRFSGFPNKFHGQGGGNRGSAQEFNVFQGPKTLAEIKEEKRRAQGGENGSLIAGPNSRNPRRGFSGDFQGPKPLSEILKNKYGNGSVNEQEYDVKNGENNNVENYNGDDADGEMMYRGDVNIGLSEADDEYMDDDDDDDFSKKLGGLYA</sequence>
<dbReference type="OMA" id="QMSASEC"/>
<keyword evidence="1" id="KW-0479">Metal-binding</keyword>
<evidence type="ECO:0000313" key="4">
    <source>
        <dbReference type="EMBL" id="ERN04501.1"/>
    </source>
</evidence>
<feature type="domain" description="C3H1-type" evidence="3">
    <location>
        <begin position="4"/>
        <end position="26"/>
    </location>
</feature>
<feature type="region of interest" description="Disordered" evidence="2">
    <location>
        <begin position="501"/>
        <end position="525"/>
    </location>
</feature>
<feature type="compositionally biased region" description="Basic and acidic residues" evidence="2">
    <location>
        <begin position="357"/>
        <end position="376"/>
    </location>
</feature>
<proteinExistence type="predicted"/>
<dbReference type="EMBL" id="KI394223">
    <property type="protein sequence ID" value="ERN04501.1"/>
    <property type="molecule type" value="Genomic_DNA"/>
</dbReference>
<feature type="zinc finger region" description="C3H1-type" evidence="1">
    <location>
        <begin position="4"/>
        <end position="26"/>
    </location>
</feature>
<protein>
    <recommendedName>
        <fullName evidence="3">C3H1-type domain-containing protein</fullName>
    </recommendedName>
</protein>